<dbReference type="EMBL" id="PEYU01000099">
    <property type="protein sequence ID" value="PIS21995.1"/>
    <property type="molecule type" value="Genomic_DNA"/>
</dbReference>
<sequence length="131" mass="14723">MPALEVLKKILNFLLGKKSVSRRVIEAVRRDWQEISVLVKGDSPSQLKQALIVADRSVDSVLRDLVTGETMGERLKNAKTLFRPVSYDKIWQAHKLRNALVHESGFEVQGFVLKSSIQNLQSGLNELGVKL</sequence>
<organism evidence="1 2">
    <name type="scientific">candidate division WWE3 bacterium CG08_land_8_20_14_0_20_41_10</name>
    <dbReference type="NCBI Taxonomy" id="1975085"/>
    <lineage>
        <taxon>Bacteria</taxon>
        <taxon>Katanobacteria</taxon>
    </lineage>
</organism>
<proteinExistence type="predicted"/>
<dbReference type="AlphaFoldDB" id="A0A2H0XAZ9"/>
<evidence type="ECO:0008006" key="3">
    <source>
        <dbReference type="Google" id="ProtNLM"/>
    </source>
</evidence>
<protein>
    <recommendedName>
        <fullName evidence="3">DUF86 domain-containing protein</fullName>
    </recommendedName>
</protein>
<gene>
    <name evidence="1" type="ORF">COT50_04395</name>
</gene>
<reference evidence="2" key="1">
    <citation type="submission" date="2017-09" db="EMBL/GenBank/DDBJ databases">
        <title>Depth-based differentiation of microbial function through sediment-hosted aquifers and enrichment of novel symbionts in the deep terrestrial subsurface.</title>
        <authorList>
            <person name="Probst A.J."/>
            <person name="Ladd B."/>
            <person name="Jarett J.K."/>
            <person name="Geller-Mcgrath D.E."/>
            <person name="Sieber C.M.K."/>
            <person name="Emerson J.B."/>
            <person name="Anantharaman K."/>
            <person name="Thomas B.C."/>
            <person name="Malmstrom R."/>
            <person name="Stieglmeier M."/>
            <person name="Klingl A."/>
            <person name="Woyke T."/>
            <person name="Ryan C.M."/>
            <person name="Banfield J.F."/>
        </authorList>
    </citation>
    <scope>NUCLEOTIDE SEQUENCE [LARGE SCALE GENOMIC DNA]</scope>
</reference>
<accession>A0A2H0XAZ9</accession>
<name>A0A2H0XAZ9_UNCKA</name>
<evidence type="ECO:0000313" key="2">
    <source>
        <dbReference type="Proteomes" id="UP000231252"/>
    </source>
</evidence>
<comment type="caution">
    <text evidence="1">The sequence shown here is derived from an EMBL/GenBank/DDBJ whole genome shotgun (WGS) entry which is preliminary data.</text>
</comment>
<dbReference type="Proteomes" id="UP000231252">
    <property type="component" value="Unassembled WGS sequence"/>
</dbReference>
<evidence type="ECO:0000313" key="1">
    <source>
        <dbReference type="EMBL" id="PIS21995.1"/>
    </source>
</evidence>